<dbReference type="Proteomes" id="UP000242715">
    <property type="component" value="Unassembled WGS sequence"/>
</dbReference>
<proteinExistence type="predicted"/>
<name>A0A2Z6M984_TRISU</name>
<sequence>MEMVATIIDGLWYARNMQKFRNEDIDDDIVISMATAIGCNTNKKLRKPNAGVYKDVDGTIMAAAWKVKGFANAATAEAMAMQKAMEFAHWC</sequence>
<dbReference type="EMBL" id="DF973339">
    <property type="protein sequence ID" value="GAU26633.1"/>
    <property type="molecule type" value="Genomic_DNA"/>
</dbReference>
<dbReference type="AlphaFoldDB" id="A0A2Z6M984"/>
<organism evidence="1 2">
    <name type="scientific">Trifolium subterraneum</name>
    <name type="common">Subterranean clover</name>
    <dbReference type="NCBI Taxonomy" id="3900"/>
    <lineage>
        <taxon>Eukaryota</taxon>
        <taxon>Viridiplantae</taxon>
        <taxon>Streptophyta</taxon>
        <taxon>Embryophyta</taxon>
        <taxon>Tracheophyta</taxon>
        <taxon>Spermatophyta</taxon>
        <taxon>Magnoliopsida</taxon>
        <taxon>eudicotyledons</taxon>
        <taxon>Gunneridae</taxon>
        <taxon>Pentapetalae</taxon>
        <taxon>rosids</taxon>
        <taxon>fabids</taxon>
        <taxon>Fabales</taxon>
        <taxon>Fabaceae</taxon>
        <taxon>Papilionoideae</taxon>
        <taxon>50 kb inversion clade</taxon>
        <taxon>NPAAA clade</taxon>
        <taxon>Hologalegina</taxon>
        <taxon>IRL clade</taxon>
        <taxon>Trifolieae</taxon>
        <taxon>Trifolium</taxon>
    </lineage>
</organism>
<evidence type="ECO:0000313" key="2">
    <source>
        <dbReference type="Proteomes" id="UP000242715"/>
    </source>
</evidence>
<gene>
    <name evidence="1" type="ORF">TSUD_102410</name>
</gene>
<protein>
    <submittedName>
        <fullName evidence="1">Uncharacterized protein</fullName>
    </submittedName>
</protein>
<accession>A0A2Z6M984</accession>
<reference evidence="2" key="1">
    <citation type="journal article" date="2017" name="Front. Plant Sci.">
        <title>Climate Clever Clovers: New Paradigm to Reduce the Environmental Footprint of Ruminants by Breeding Low Methanogenic Forages Utilizing Haplotype Variation.</title>
        <authorList>
            <person name="Kaur P."/>
            <person name="Appels R."/>
            <person name="Bayer P.E."/>
            <person name="Keeble-Gagnere G."/>
            <person name="Wang J."/>
            <person name="Hirakawa H."/>
            <person name="Shirasawa K."/>
            <person name="Vercoe P."/>
            <person name="Stefanova K."/>
            <person name="Durmic Z."/>
            <person name="Nichols P."/>
            <person name="Revell C."/>
            <person name="Isobe S.N."/>
            <person name="Edwards D."/>
            <person name="Erskine W."/>
        </authorList>
    </citation>
    <scope>NUCLEOTIDE SEQUENCE [LARGE SCALE GENOMIC DNA]</scope>
    <source>
        <strain evidence="2">cv. Daliak</strain>
    </source>
</reference>
<evidence type="ECO:0000313" key="1">
    <source>
        <dbReference type="EMBL" id="GAU26633.1"/>
    </source>
</evidence>
<keyword evidence="2" id="KW-1185">Reference proteome</keyword>